<dbReference type="EMBL" id="BMAQ01000011">
    <property type="protein sequence ID" value="GFR38128.1"/>
    <property type="molecule type" value="Genomic_DNA"/>
</dbReference>
<sequence>MRSRGSHDAICSFFASSRISAGFFRIYEENGIEQLADRAHVAGFIRNLGQNVVVRRLNEVFYTKFRTNRGRKALI</sequence>
<reference evidence="1" key="1">
    <citation type="submission" date="2020-08" db="EMBL/GenBank/DDBJ databases">
        <authorList>
            <person name="Uke A."/>
            <person name="Chhe C."/>
            <person name="Baramee S."/>
            <person name="Kosugi A."/>
        </authorList>
    </citation>
    <scope>NUCLEOTIDE SEQUENCE</scope>
    <source>
        <strain evidence="1">DA-C8</strain>
    </source>
</reference>
<evidence type="ECO:0000313" key="1">
    <source>
        <dbReference type="EMBL" id="GFR38128.1"/>
    </source>
</evidence>
<organism evidence="1 2">
    <name type="scientific">Insulibacter thermoxylanivorax</name>
    <dbReference type="NCBI Taxonomy" id="2749268"/>
    <lineage>
        <taxon>Bacteria</taxon>
        <taxon>Bacillati</taxon>
        <taxon>Bacillota</taxon>
        <taxon>Bacilli</taxon>
        <taxon>Bacillales</taxon>
        <taxon>Paenibacillaceae</taxon>
        <taxon>Insulibacter</taxon>
    </lineage>
</organism>
<keyword evidence="2" id="KW-1185">Reference proteome</keyword>
<reference evidence="1" key="2">
    <citation type="journal article" date="2021" name="Data Brief">
        <title>Draft genome sequence data of the facultative, thermophilic, xylanolytic bacterium Paenibacillus sp. strain DA-C8.</title>
        <authorList>
            <person name="Chhe C."/>
            <person name="Uke A."/>
            <person name="Baramee S."/>
            <person name="Ungkulpasvich U."/>
            <person name="Tachaapaikoon C."/>
            <person name="Pason P."/>
            <person name="Waeonukul R."/>
            <person name="Ratanakhanokchai K."/>
            <person name="Kosugi A."/>
        </authorList>
    </citation>
    <scope>NUCLEOTIDE SEQUENCE</scope>
    <source>
        <strain evidence="1">DA-C8</strain>
    </source>
</reference>
<dbReference type="Proteomes" id="UP000654993">
    <property type="component" value="Unassembled WGS sequence"/>
</dbReference>
<dbReference type="AlphaFoldDB" id="A0A916QEU3"/>
<name>A0A916QEU3_9BACL</name>
<gene>
    <name evidence="1" type="ORF">PRECH8_14240</name>
</gene>
<evidence type="ECO:0000313" key="2">
    <source>
        <dbReference type="Proteomes" id="UP000654993"/>
    </source>
</evidence>
<accession>A0A916QEU3</accession>
<protein>
    <submittedName>
        <fullName evidence="1">Uncharacterized protein</fullName>
    </submittedName>
</protein>
<proteinExistence type="predicted"/>
<comment type="caution">
    <text evidence="1">The sequence shown here is derived from an EMBL/GenBank/DDBJ whole genome shotgun (WGS) entry which is preliminary data.</text>
</comment>